<reference evidence="7" key="1">
    <citation type="submission" date="2021-12" db="EMBL/GenBank/DDBJ databases">
        <authorList>
            <person name="King R."/>
        </authorList>
    </citation>
    <scope>NUCLEOTIDE SEQUENCE</scope>
</reference>
<feature type="domain" description="Gamma tubulin complex component protein N-terminal" evidence="6">
    <location>
        <begin position="191"/>
        <end position="462"/>
    </location>
</feature>
<accession>A0A9N8KXQ2</accession>
<dbReference type="InterPro" id="IPR007259">
    <property type="entry name" value="GCP"/>
</dbReference>
<dbReference type="GO" id="GO:0000278">
    <property type="term" value="P:mitotic cell cycle"/>
    <property type="evidence" value="ECO:0007669"/>
    <property type="project" value="TreeGrafter"/>
</dbReference>
<dbReference type="PANTHER" id="PTHR19302:SF14">
    <property type="entry name" value="GAMMA-TUBULIN COMPLEX COMPONENT 3"/>
    <property type="match status" value="1"/>
</dbReference>
<proteinExistence type="predicted"/>
<feature type="domain" description="Gamma tubulin complex component C-terminal" evidence="5">
    <location>
        <begin position="468"/>
        <end position="495"/>
    </location>
</feature>
<dbReference type="AlphaFoldDB" id="A0A9N8KXQ2"/>
<dbReference type="Pfam" id="PF17681">
    <property type="entry name" value="GCP_N_terminal"/>
    <property type="match status" value="1"/>
</dbReference>
<keyword evidence="8" id="KW-1185">Reference proteome</keyword>
<dbReference type="GO" id="GO:0043015">
    <property type="term" value="F:gamma-tubulin binding"/>
    <property type="evidence" value="ECO:0007669"/>
    <property type="project" value="InterPro"/>
</dbReference>
<organism evidence="7 8">
    <name type="scientific">Chrysodeixis includens</name>
    <name type="common">Soybean looper</name>
    <name type="synonym">Pseudoplusia includens</name>
    <dbReference type="NCBI Taxonomy" id="689277"/>
    <lineage>
        <taxon>Eukaryota</taxon>
        <taxon>Metazoa</taxon>
        <taxon>Ecdysozoa</taxon>
        <taxon>Arthropoda</taxon>
        <taxon>Hexapoda</taxon>
        <taxon>Insecta</taxon>
        <taxon>Pterygota</taxon>
        <taxon>Neoptera</taxon>
        <taxon>Endopterygota</taxon>
        <taxon>Lepidoptera</taxon>
        <taxon>Glossata</taxon>
        <taxon>Ditrysia</taxon>
        <taxon>Noctuoidea</taxon>
        <taxon>Noctuidae</taxon>
        <taxon>Plusiinae</taxon>
        <taxon>Chrysodeixis</taxon>
    </lineage>
</organism>
<dbReference type="EMBL" id="LR824006">
    <property type="protein sequence ID" value="CAD0195304.1"/>
    <property type="molecule type" value="Genomic_DNA"/>
</dbReference>
<sequence length="522" mass="57075">MDLTSSNLSGLLQKLCAGLSLDPDGAYELAVSYLSSTGEKTHTVQDERMLCQKIQTRLASVSARDADKFSECYSKLKNSFILKQRVSVLALLLALSETPQESASTQQLFPIPHLAATKATGLCGSASSTSKSTIGSVSWGSHAVKQPGSNQSLPSNNSNMAVLLQSVDRSNERSCVREVVLAATGVCSRGASTTPRPQQTLHARIAHLGFLHDRLKEFIDPTSGLMPQGLMGEGLVASIRDELTEYYRSVALLQSQACESDGGGGTLRRVCVWAQEPLHRLTWLANIAHAAHHKKGGELASCVHRFVRHGDERVAMLARRLLTALTYPLLLMLTRWLLHGEIDDRFNEFFIESRSGVPIDRMWHDKYRVREWMVPTFMSREQAAQILATGKSVVFMREACEDEPAGTSDHAQHLQALLKPHTEMCTGGERSTEGCAWWEAAGLREGVAAAHAAASARLLAALTSHHHLLDHLAAHRRYLLLAQGDFVHHLMTLLQYVHHAAPHTPAATYTVPIPPLCAAGTS</sequence>
<evidence type="ECO:0000259" key="6">
    <source>
        <dbReference type="Pfam" id="PF17681"/>
    </source>
</evidence>
<name>A0A9N8KXQ2_CHRIL</name>
<evidence type="ECO:0000256" key="4">
    <source>
        <dbReference type="ARBA" id="ARBA00023212"/>
    </source>
</evidence>
<evidence type="ECO:0000313" key="8">
    <source>
        <dbReference type="Proteomes" id="UP001154114"/>
    </source>
</evidence>
<dbReference type="GO" id="GO:0000922">
    <property type="term" value="C:spindle pole"/>
    <property type="evidence" value="ECO:0007669"/>
    <property type="project" value="InterPro"/>
</dbReference>
<dbReference type="GO" id="GO:0051011">
    <property type="term" value="F:microtubule minus-end binding"/>
    <property type="evidence" value="ECO:0007669"/>
    <property type="project" value="TreeGrafter"/>
</dbReference>
<evidence type="ECO:0000313" key="7">
    <source>
        <dbReference type="EMBL" id="CAD0195304.1"/>
    </source>
</evidence>
<dbReference type="GO" id="GO:0051225">
    <property type="term" value="P:spindle assembly"/>
    <property type="evidence" value="ECO:0007669"/>
    <property type="project" value="TreeGrafter"/>
</dbReference>
<dbReference type="GO" id="GO:0051321">
    <property type="term" value="P:meiotic cell cycle"/>
    <property type="evidence" value="ECO:0007669"/>
    <property type="project" value="TreeGrafter"/>
</dbReference>
<dbReference type="Pfam" id="PF04130">
    <property type="entry name" value="GCP_C_terminal"/>
    <property type="match status" value="1"/>
</dbReference>
<dbReference type="InterPro" id="IPR040457">
    <property type="entry name" value="GCP_C"/>
</dbReference>
<gene>
    <name evidence="7" type="ORF">CINC_LOCUS9259</name>
</gene>
<dbReference type="GO" id="GO:0031122">
    <property type="term" value="P:cytoplasmic microtubule organization"/>
    <property type="evidence" value="ECO:0007669"/>
    <property type="project" value="TreeGrafter"/>
</dbReference>
<dbReference type="GO" id="GO:0000930">
    <property type="term" value="C:gamma-tubulin complex"/>
    <property type="evidence" value="ECO:0007669"/>
    <property type="project" value="TreeGrafter"/>
</dbReference>
<evidence type="ECO:0000256" key="1">
    <source>
        <dbReference type="ARBA" id="ARBA00004245"/>
    </source>
</evidence>
<evidence type="ECO:0000256" key="2">
    <source>
        <dbReference type="ARBA" id="ARBA00022490"/>
    </source>
</evidence>
<protein>
    <recommendedName>
        <fullName evidence="9">Gamma-tubulin complex component</fullName>
    </recommendedName>
</protein>
<evidence type="ECO:0000256" key="3">
    <source>
        <dbReference type="ARBA" id="ARBA00022701"/>
    </source>
</evidence>
<dbReference type="Proteomes" id="UP001154114">
    <property type="component" value="Chromosome 3"/>
</dbReference>
<dbReference type="OrthoDB" id="5860513at2759"/>
<dbReference type="PANTHER" id="PTHR19302">
    <property type="entry name" value="GAMMA TUBULIN COMPLEX PROTEIN"/>
    <property type="match status" value="1"/>
</dbReference>
<evidence type="ECO:0008006" key="9">
    <source>
        <dbReference type="Google" id="ProtNLM"/>
    </source>
</evidence>
<keyword evidence="3" id="KW-0493">Microtubule</keyword>
<keyword evidence="4" id="KW-0206">Cytoskeleton</keyword>
<evidence type="ECO:0000259" key="5">
    <source>
        <dbReference type="Pfam" id="PF04130"/>
    </source>
</evidence>
<comment type="subcellular location">
    <subcellularLocation>
        <location evidence="1">Cytoplasm</location>
        <location evidence="1">Cytoskeleton</location>
    </subcellularLocation>
</comment>
<dbReference type="GO" id="GO:0005874">
    <property type="term" value="C:microtubule"/>
    <property type="evidence" value="ECO:0007669"/>
    <property type="project" value="UniProtKB-KW"/>
</dbReference>
<dbReference type="GO" id="GO:0007020">
    <property type="term" value="P:microtubule nucleation"/>
    <property type="evidence" value="ECO:0007669"/>
    <property type="project" value="InterPro"/>
</dbReference>
<dbReference type="InterPro" id="IPR041470">
    <property type="entry name" value="GCP_N"/>
</dbReference>
<keyword evidence="2" id="KW-0963">Cytoplasm</keyword>